<dbReference type="PANTHER" id="PTHR30037:SF3">
    <property type="entry name" value="BLR0857 PROTEIN"/>
    <property type="match status" value="1"/>
</dbReference>
<keyword evidence="3" id="KW-1185">Reference proteome</keyword>
<sequence length="267" mass="29404">MRDYKWLHEFCLNRFGSAKALEARLPQPRSDAELRALSDDRYLSLISLRIFRAGLKHSLVDAKWPAFEEVFFGFDPEKVVLMGAERLENLMQDARLIRHLGKLKSVPRNAQFILDVRAGRLQGSPSSGAARHLDPQGCGECRTPAGSGSCLPEGEGHQARPAADFSFGTLIADWPVSDIVGLWKYLAKHGSQLGGLSAPRFLRMVGKDTFVPTDDMVAALKAQDVIDKAPTSLKDLAAVQAAFNQWQAESGRPLCQLSVMLAHTVNH</sequence>
<accession>A0AB35KXJ7</accession>
<dbReference type="AlphaFoldDB" id="A0A2T5PFS0"/>
<evidence type="ECO:0000313" key="2">
    <source>
        <dbReference type="EMBL" id="PTU76583.1"/>
    </source>
</evidence>
<dbReference type="GO" id="GO:0006284">
    <property type="term" value="P:base-excision repair"/>
    <property type="evidence" value="ECO:0007669"/>
    <property type="project" value="InterPro"/>
</dbReference>
<dbReference type="RefSeq" id="WP_003461501.1">
    <property type="nucleotide sequence ID" value="NZ_JANKBU010000013.1"/>
</dbReference>
<dbReference type="InterPro" id="IPR011257">
    <property type="entry name" value="DNA_glycosylase"/>
</dbReference>
<dbReference type="Pfam" id="PF03352">
    <property type="entry name" value="Adenine_glyco"/>
    <property type="match status" value="1"/>
</dbReference>
<organism evidence="2 3">
    <name type="scientific">Ectopseudomonas oleovorans</name>
    <name type="common">Pseudomonas oleovorans</name>
    <dbReference type="NCBI Taxonomy" id="301"/>
    <lineage>
        <taxon>Bacteria</taxon>
        <taxon>Pseudomonadati</taxon>
        <taxon>Pseudomonadota</taxon>
        <taxon>Gammaproteobacteria</taxon>
        <taxon>Pseudomonadales</taxon>
        <taxon>Pseudomonadaceae</taxon>
        <taxon>Ectopseudomonas</taxon>
    </lineage>
</organism>
<evidence type="ECO:0000313" key="3">
    <source>
        <dbReference type="Proteomes" id="UP000244052"/>
    </source>
</evidence>
<dbReference type="GO" id="GO:0008725">
    <property type="term" value="F:DNA-3-methyladenine glycosylase activity"/>
    <property type="evidence" value="ECO:0007669"/>
    <property type="project" value="UniProtKB-EC"/>
</dbReference>
<dbReference type="Proteomes" id="UP000244052">
    <property type="component" value="Unassembled WGS sequence"/>
</dbReference>
<dbReference type="Gene3D" id="1.10.340.30">
    <property type="entry name" value="Hypothetical protein, domain 2"/>
    <property type="match status" value="1"/>
</dbReference>
<dbReference type="SUPFAM" id="SSF48150">
    <property type="entry name" value="DNA-glycosylase"/>
    <property type="match status" value="1"/>
</dbReference>
<reference evidence="2 3" key="1">
    <citation type="submission" date="2018-04" db="EMBL/GenBank/DDBJ databases">
        <title>Pseudomonas sp. nov., isolated from mangrove soil.</title>
        <authorList>
            <person name="Chen C."/>
        </authorList>
    </citation>
    <scope>NUCLEOTIDE SEQUENCE [LARGE SCALE GENOMIC DNA]</scope>
    <source>
        <strain evidence="2 3">JCM 14246</strain>
    </source>
</reference>
<proteinExistence type="predicted"/>
<reference evidence="1" key="2">
    <citation type="submission" date="2022-09" db="EMBL/GenBank/DDBJ databases">
        <title>Intensive care unit water sources are persistently colonized with multi-drug resistant bacteria and are the site of extensive horizontal gene transfer of antibiotic resistance genes.</title>
        <authorList>
            <person name="Diorio-Toth L."/>
        </authorList>
    </citation>
    <scope>NUCLEOTIDE SEQUENCE</scope>
    <source>
        <strain evidence="1">GD04000</strain>
    </source>
</reference>
<protein>
    <submittedName>
        <fullName evidence="2">3-methyladenine DNA glycosylase</fullName>
    </submittedName>
    <submittedName>
        <fullName evidence="1">DNA-3-methyladenine glycosylase I</fullName>
        <ecNumber evidence="1">3.2.2.20</ecNumber>
    </submittedName>
</protein>
<dbReference type="PANTHER" id="PTHR30037">
    <property type="entry name" value="DNA-3-METHYLADENINE GLYCOSYLASE 1"/>
    <property type="match status" value="1"/>
</dbReference>
<keyword evidence="1" id="KW-0378">Hydrolase</keyword>
<dbReference type="EMBL" id="JAOEET010000021">
    <property type="protein sequence ID" value="MDH0567588.1"/>
    <property type="molecule type" value="Genomic_DNA"/>
</dbReference>
<dbReference type="InterPro" id="IPR052891">
    <property type="entry name" value="DNA-3mA_glycosylase"/>
</dbReference>
<dbReference type="InterPro" id="IPR005019">
    <property type="entry name" value="Adenine_glyco"/>
</dbReference>
<accession>A0A2T5PFS0</accession>
<dbReference type="EMBL" id="QASO01000135">
    <property type="protein sequence ID" value="PTU76583.1"/>
    <property type="molecule type" value="Genomic_DNA"/>
</dbReference>
<keyword evidence="1" id="KW-0326">Glycosidase</keyword>
<dbReference type="Proteomes" id="UP001159292">
    <property type="component" value="Unassembled WGS sequence"/>
</dbReference>
<gene>
    <name evidence="2" type="ORF">DBO86_24690</name>
    <name evidence="1" type="ORF">N7671_10125</name>
</gene>
<dbReference type="EC" id="3.2.2.20" evidence="1"/>
<name>A0A2T5PFS0_ECTOL</name>
<evidence type="ECO:0000313" key="1">
    <source>
        <dbReference type="EMBL" id="MDH0567588.1"/>
    </source>
</evidence>
<comment type="caution">
    <text evidence="2">The sequence shown here is derived from an EMBL/GenBank/DDBJ whole genome shotgun (WGS) entry which is preliminary data.</text>
</comment>